<accession>A0A5B7JSI4</accession>
<keyword evidence="2" id="KW-1185">Reference proteome</keyword>
<organism evidence="1 2">
    <name type="scientific">Portunus trituberculatus</name>
    <name type="common">Swimming crab</name>
    <name type="synonym">Neptunus trituberculatus</name>
    <dbReference type="NCBI Taxonomy" id="210409"/>
    <lineage>
        <taxon>Eukaryota</taxon>
        <taxon>Metazoa</taxon>
        <taxon>Ecdysozoa</taxon>
        <taxon>Arthropoda</taxon>
        <taxon>Crustacea</taxon>
        <taxon>Multicrustacea</taxon>
        <taxon>Malacostraca</taxon>
        <taxon>Eumalacostraca</taxon>
        <taxon>Eucarida</taxon>
        <taxon>Decapoda</taxon>
        <taxon>Pleocyemata</taxon>
        <taxon>Brachyura</taxon>
        <taxon>Eubrachyura</taxon>
        <taxon>Portunoidea</taxon>
        <taxon>Portunidae</taxon>
        <taxon>Portuninae</taxon>
        <taxon>Portunus</taxon>
    </lineage>
</organism>
<sequence>MLQITLECERYLGLRILFLVTDSRQNEAWTLLRHHLSHHRNSLPLAVSLLLPLAKHLVTLSHDKQPSCIRVSVPVCAGHDLIISDECP</sequence>
<protein>
    <submittedName>
        <fullName evidence="1">Uncharacterized protein</fullName>
    </submittedName>
</protein>
<dbReference type="AlphaFoldDB" id="A0A5B7JSI4"/>
<comment type="caution">
    <text evidence="1">The sequence shown here is derived from an EMBL/GenBank/DDBJ whole genome shotgun (WGS) entry which is preliminary data.</text>
</comment>
<proteinExistence type="predicted"/>
<gene>
    <name evidence="1" type="ORF">E2C01_093144</name>
</gene>
<dbReference type="EMBL" id="VSRR010111531">
    <property type="protein sequence ID" value="MPC97809.1"/>
    <property type="molecule type" value="Genomic_DNA"/>
</dbReference>
<reference evidence="1 2" key="1">
    <citation type="submission" date="2019-05" db="EMBL/GenBank/DDBJ databases">
        <title>Another draft genome of Portunus trituberculatus and its Hox gene families provides insights of decapod evolution.</title>
        <authorList>
            <person name="Jeong J.-H."/>
            <person name="Song I."/>
            <person name="Kim S."/>
            <person name="Choi T."/>
            <person name="Kim D."/>
            <person name="Ryu S."/>
            <person name="Kim W."/>
        </authorList>
    </citation>
    <scope>NUCLEOTIDE SEQUENCE [LARGE SCALE GENOMIC DNA]</scope>
    <source>
        <tissue evidence="1">Muscle</tissue>
    </source>
</reference>
<evidence type="ECO:0000313" key="1">
    <source>
        <dbReference type="EMBL" id="MPC97809.1"/>
    </source>
</evidence>
<evidence type="ECO:0000313" key="2">
    <source>
        <dbReference type="Proteomes" id="UP000324222"/>
    </source>
</evidence>
<name>A0A5B7JSI4_PORTR</name>
<dbReference type="Proteomes" id="UP000324222">
    <property type="component" value="Unassembled WGS sequence"/>
</dbReference>